<feature type="region of interest" description="Disordered" evidence="1">
    <location>
        <begin position="471"/>
        <end position="512"/>
    </location>
</feature>
<dbReference type="HOGENOM" id="CLU_442817_0_0_1"/>
<accession>S8DHT7</accession>
<feature type="compositionally biased region" description="Acidic residues" evidence="1">
    <location>
        <begin position="413"/>
        <end position="422"/>
    </location>
</feature>
<dbReference type="eggNOG" id="ENOG502T1ZZ">
    <property type="taxonomic scope" value="Eukaryota"/>
</dbReference>
<evidence type="ECO:0000313" key="3">
    <source>
        <dbReference type="Proteomes" id="UP000015241"/>
    </source>
</evidence>
<dbReference type="AlphaFoldDB" id="S8DHT7"/>
<feature type="compositionally biased region" description="Pro residues" evidence="1">
    <location>
        <begin position="9"/>
        <end position="19"/>
    </location>
</feature>
<gene>
    <name evidence="2" type="ORF">FOMPIDRAFT_1020731</name>
</gene>
<evidence type="ECO:0000313" key="2">
    <source>
        <dbReference type="EMBL" id="EPS93146.1"/>
    </source>
</evidence>
<protein>
    <recommendedName>
        <fullName evidence="4">No apical meristem-associated C-terminal domain-containing protein</fullName>
    </recommendedName>
</protein>
<evidence type="ECO:0000256" key="1">
    <source>
        <dbReference type="SAM" id="MobiDB-lite"/>
    </source>
</evidence>
<dbReference type="EMBL" id="KE504296">
    <property type="protein sequence ID" value="EPS93146.1"/>
    <property type="molecule type" value="Genomic_DNA"/>
</dbReference>
<reference evidence="2 3" key="1">
    <citation type="journal article" date="2012" name="Science">
        <title>The Paleozoic origin of enzymatic lignin decomposition reconstructed from 31 fungal genomes.</title>
        <authorList>
            <person name="Floudas D."/>
            <person name="Binder M."/>
            <person name="Riley R."/>
            <person name="Barry K."/>
            <person name="Blanchette R.A."/>
            <person name="Henrissat B."/>
            <person name="Martinez A.T."/>
            <person name="Otillar R."/>
            <person name="Spatafora J.W."/>
            <person name="Yadav J.S."/>
            <person name="Aerts A."/>
            <person name="Benoit I."/>
            <person name="Boyd A."/>
            <person name="Carlson A."/>
            <person name="Copeland A."/>
            <person name="Coutinho P.M."/>
            <person name="de Vries R.P."/>
            <person name="Ferreira P."/>
            <person name="Findley K."/>
            <person name="Foster B."/>
            <person name="Gaskell J."/>
            <person name="Glotzer D."/>
            <person name="Gorecki P."/>
            <person name="Heitman J."/>
            <person name="Hesse C."/>
            <person name="Hori C."/>
            <person name="Igarashi K."/>
            <person name="Jurgens J.A."/>
            <person name="Kallen N."/>
            <person name="Kersten P."/>
            <person name="Kohler A."/>
            <person name="Kuees U."/>
            <person name="Kumar T.K.A."/>
            <person name="Kuo A."/>
            <person name="LaButti K."/>
            <person name="Larrondo L.F."/>
            <person name="Lindquist E."/>
            <person name="Ling A."/>
            <person name="Lombard V."/>
            <person name="Lucas S."/>
            <person name="Lundell T."/>
            <person name="Martin R."/>
            <person name="McLaughlin D.J."/>
            <person name="Morgenstern I."/>
            <person name="Morin E."/>
            <person name="Murat C."/>
            <person name="Nagy L.G."/>
            <person name="Nolan M."/>
            <person name="Ohm R.A."/>
            <person name="Patyshakuliyeva A."/>
            <person name="Rokas A."/>
            <person name="Ruiz-Duenas F.J."/>
            <person name="Sabat G."/>
            <person name="Salamov A."/>
            <person name="Samejima M."/>
            <person name="Schmutz J."/>
            <person name="Slot J.C."/>
            <person name="St John F."/>
            <person name="Stenlid J."/>
            <person name="Sun H."/>
            <person name="Sun S."/>
            <person name="Syed K."/>
            <person name="Tsang A."/>
            <person name="Wiebenga A."/>
            <person name="Young D."/>
            <person name="Pisabarro A."/>
            <person name="Eastwood D.C."/>
            <person name="Martin F."/>
            <person name="Cullen D."/>
            <person name="Grigoriev I.V."/>
            <person name="Hibbett D.S."/>
        </authorList>
    </citation>
    <scope>NUCLEOTIDE SEQUENCE</scope>
    <source>
        <strain evidence="3">FP-58527</strain>
    </source>
</reference>
<keyword evidence="3" id="KW-1185">Reference proteome</keyword>
<feature type="compositionally biased region" description="Basic and acidic residues" evidence="1">
    <location>
        <begin position="166"/>
        <end position="177"/>
    </location>
</feature>
<feature type="region of interest" description="Disordered" evidence="1">
    <location>
        <begin position="160"/>
        <end position="339"/>
    </location>
</feature>
<proteinExistence type="predicted"/>
<feature type="compositionally biased region" description="Acidic residues" evidence="1">
    <location>
        <begin position="291"/>
        <end position="327"/>
    </location>
</feature>
<organism evidence="2 3">
    <name type="scientific">Fomitopsis schrenkii</name>
    <name type="common">Brown rot fungus</name>
    <dbReference type="NCBI Taxonomy" id="2126942"/>
    <lineage>
        <taxon>Eukaryota</taxon>
        <taxon>Fungi</taxon>
        <taxon>Dikarya</taxon>
        <taxon>Basidiomycota</taxon>
        <taxon>Agaricomycotina</taxon>
        <taxon>Agaricomycetes</taxon>
        <taxon>Polyporales</taxon>
        <taxon>Fomitopsis</taxon>
    </lineage>
</organism>
<dbReference type="OrthoDB" id="2758669at2759"/>
<sequence length="617" mass="68876">MPSYGYPPYDGPFLPPPDAYDPGMLAFHPEPPDLLPSPPQAGLEDFAPGPFDSQLELTFATGVGQHNHNFAGNHGPEHWAQPTDVPNNMQWQHTAVVDGTRHVPVVPSMHTHNGFAAKHARPADVTHVDFRQLPHAASVRPGPMRDVISNDFAVQAASEQFLHPTKGQDARGSRKDNSLATSSSGTPVAAKPRKQAQKPTSASRKPDSQAASKKEKLPKKPVSQVKATVKRQGTGSKSGRANRRNAGASDDEITELSQAQCDAAALKRTEVEASERAREQRRRHTGREDVADGESSEEAGDDDEDGDDEDELEEDEDKEDEDAENEVGDGVGKLKRKHKNGLTAQQKLVVVDYITKPDVYKDRRVRMASIANHIASVLLKHAVSVKQVINFWNVCWDKYKACRERAEHTGGGDGDDDREPDAEGTNHKGSRKFSGAVLDRFERSTLYERIDGVAYDDSSVVRIHDVNSGEPVKDLGDRWRDRLGEPDGDSDGSPTKRRRTNRAQTPENRELVDRSNAINNALQSMQDRNERQLALERERLALARLHETREQQEFEERRRQRQEQEKRQAEVHQVEQVKICAEQMEKVATFLNHPDPEMQEMGQQLKRKLRAALGMDG</sequence>
<dbReference type="InParanoid" id="S8DHT7"/>
<dbReference type="Proteomes" id="UP000015241">
    <property type="component" value="Unassembled WGS sequence"/>
</dbReference>
<feature type="compositionally biased region" description="Basic and acidic residues" evidence="1">
    <location>
        <begin position="265"/>
        <end position="278"/>
    </location>
</feature>
<feature type="compositionally biased region" description="Basic and acidic residues" evidence="1">
    <location>
        <begin position="204"/>
        <end position="215"/>
    </location>
</feature>
<dbReference type="STRING" id="743788.S8DHT7"/>
<feature type="region of interest" description="Disordered" evidence="1">
    <location>
        <begin position="1"/>
        <end position="50"/>
    </location>
</feature>
<name>S8DHT7_FOMSC</name>
<evidence type="ECO:0008006" key="4">
    <source>
        <dbReference type="Google" id="ProtNLM"/>
    </source>
</evidence>
<feature type="compositionally biased region" description="Basic and acidic residues" evidence="1">
    <location>
        <begin position="471"/>
        <end position="485"/>
    </location>
</feature>
<feature type="region of interest" description="Disordered" evidence="1">
    <location>
        <begin position="406"/>
        <end position="431"/>
    </location>
</feature>
<feature type="region of interest" description="Disordered" evidence="1">
    <location>
        <begin position="549"/>
        <end position="570"/>
    </location>
</feature>